<name>A0A316CM19_PSESE</name>
<dbReference type="AlphaFoldDB" id="A0A316CM19"/>
<dbReference type="EMBL" id="QGGG01000010">
    <property type="protein sequence ID" value="PWJ81485.1"/>
    <property type="molecule type" value="Genomic_DNA"/>
</dbReference>
<proteinExistence type="predicted"/>
<evidence type="ECO:0000313" key="2">
    <source>
        <dbReference type="Proteomes" id="UP000245396"/>
    </source>
</evidence>
<gene>
    <name evidence="1" type="ORF">C7441_11016</name>
</gene>
<sequence>MRLRSLFLPAFGLLAAALIYVLPASAFERVPGIYAVSIEASMDAIPPYALTPVIEHVAMRSDPPTVHVDRLPVTVAIGPIYALSMQTDGHSLTRYHLRC</sequence>
<dbReference type="RefSeq" id="WP_146201476.1">
    <property type="nucleotide sequence ID" value="NZ_QGGG01000010.1"/>
</dbReference>
<keyword evidence="2" id="KW-1185">Reference proteome</keyword>
<organism evidence="1 2">
    <name type="scientific">Pseudaminobacter salicylatoxidans</name>
    <dbReference type="NCBI Taxonomy" id="93369"/>
    <lineage>
        <taxon>Bacteria</taxon>
        <taxon>Pseudomonadati</taxon>
        <taxon>Pseudomonadota</taxon>
        <taxon>Alphaproteobacteria</taxon>
        <taxon>Hyphomicrobiales</taxon>
        <taxon>Phyllobacteriaceae</taxon>
        <taxon>Pseudaminobacter</taxon>
    </lineage>
</organism>
<protein>
    <submittedName>
        <fullName evidence="1">Uncharacterized protein</fullName>
    </submittedName>
</protein>
<accession>A0A316CM19</accession>
<reference evidence="1 2" key="1">
    <citation type="submission" date="2018-05" db="EMBL/GenBank/DDBJ databases">
        <title>Genomic Encyclopedia of Type Strains, Phase IV (KMG-IV): sequencing the most valuable type-strain genomes for metagenomic binning, comparative biology and taxonomic classification.</title>
        <authorList>
            <person name="Goeker M."/>
        </authorList>
    </citation>
    <scope>NUCLEOTIDE SEQUENCE [LARGE SCALE GENOMIC DNA]</scope>
    <source>
        <strain evidence="1 2">DSM 6986</strain>
    </source>
</reference>
<evidence type="ECO:0000313" key="1">
    <source>
        <dbReference type="EMBL" id="PWJ81485.1"/>
    </source>
</evidence>
<dbReference type="Proteomes" id="UP000245396">
    <property type="component" value="Unassembled WGS sequence"/>
</dbReference>
<comment type="caution">
    <text evidence="1">The sequence shown here is derived from an EMBL/GenBank/DDBJ whole genome shotgun (WGS) entry which is preliminary data.</text>
</comment>